<dbReference type="FunFam" id="1.25.40.10:FF:000242">
    <property type="entry name" value="Pentatricopeptide repeat-containing protein"/>
    <property type="match status" value="1"/>
</dbReference>
<proteinExistence type="predicted"/>
<protein>
    <submittedName>
        <fullName evidence="4">Uncharacterized protein</fullName>
    </submittedName>
</protein>
<gene>
    <name evidence="4" type="ORF">DKX38_005294</name>
</gene>
<dbReference type="InterPro" id="IPR002885">
    <property type="entry name" value="PPR_rpt"/>
</dbReference>
<evidence type="ECO:0000256" key="3">
    <source>
        <dbReference type="SAM" id="SignalP"/>
    </source>
</evidence>
<accession>A0A5N5NC46</accession>
<sequence>MYCWFLCFLLIPLYMFLTVSQRQHLDKQNALGKPSVLPFLHTFNSIATSKVEVCGEGRDVYPVTILEILSLRATPGGLFANSQADGFVLMGLKAGRESRMLGGECLDSDKSKRTMFLLYCSSLVSSSSILNSLIAHSSHLKHIHQTHAFMLLRAFDTDNLHLSRFINACSSLGFYSYAYSLFTSITHAPDIYLYNNIIKALSSSPTHPKASIFLYNNIQLASLRPDSYSFPFVLKAVTRFSSIQTGRQLHSQSIRFGLHSNLHVLTAFVQMYASLGSGCISDARKLFDGMSISSGDVALWNAMLNGYAKLGDLCNARDLFERMPQRNVISWTALITGYAQANRPHDAIALFRRMQLENVEPDEIAMLVALTACARLGALELGEWVRHYIDRLGLLTKNIPLNNALIDMYAKSGDIKRALQVFENLNHKTIITWTTMIAGLALHGLGTEALEMFSRMERARVKPNFITFTAILSACSHVGLVQTGRWYFNRMISRYGIEPKIEHYGCMIDLLGRAGHLKEAQKLLAQMPFKPNAVIWGSLLAACSIHGDPELGELALQHLLELEPDNSGNYALLSNIYASRGRWNESRVVRKVMWDAGIKKIPGGSLIEVNNRVHEFIAGETSHSQFDSIQEVLSKINRQLRLSQHFENESDALLDLG</sequence>
<keyword evidence="3" id="KW-0732">Signal</keyword>
<dbReference type="GO" id="GO:0009451">
    <property type="term" value="P:RNA modification"/>
    <property type="evidence" value="ECO:0007669"/>
    <property type="project" value="InterPro"/>
</dbReference>
<organism evidence="4 5">
    <name type="scientific">Salix brachista</name>
    <dbReference type="NCBI Taxonomy" id="2182728"/>
    <lineage>
        <taxon>Eukaryota</taxon>
        <taxon>Viridiplantae</taxon>
        <taxon>Streptophyta</taxon>
        <taxon>Embryophyta</taxon>
        <taxon>Tracheophyta</taxon>
        <taxon>Spermatophyta</taxon>
        <taxon>Magnoliopsida</taxon>
        <taxon>eudicotyledons</taxon>
        <taxon>Gunneridae</taxon>
        <taxon>Pentapetalae</taxon>
        <taxon>rosids</taxon>
        <taxon>fabids</taxon>
        <taxon>Malpighiales</taxon>
        <taxon>Salicaceae</taxon>
        <taxon>Saliceae</taxon>
        <taxon>Salix</taxon>
    </lineage>
</organism>
<evidence type="ECO:0000256" key="2">
    <source>
        <dbReference type="PROSITE-ProRule" id="PRU00708"/>
    </source>
</evidence>
<evidence type="ECO:0000313" key="5">
    <source>
        <dbReference type="Proteomes" id="UP000326939"/>
    </source>
</evidence>
<dbReference type="PANTHER" id="PTHR47926:SF432">
    <property type="entry name" value="(WILD MALAYSIAN BANANA) HYPOTHETICAL PROTEIN"/>
    <property type="match status" value="1"/>
</dbReference>
<dbReference type="Pfam" id="PF13041">
    <property type="entry name" value="PPR_2"/>
    <property type="match status" value="2"/>
</dbReference>
<name>A0A5N5NC46_9ROSI</name>
<evidence type="ECO:0000256" key="1">
    <source>
        <dbReference type="ARBA" id="ARBA00022737"/>
    </source>
</evidence>
<feature type="repeat" description="PPR" evidence="2">
    <location>
        <begin position="327"/>
        <end position="361"/>
    </location>
</feature>
<dbReference type="EMBL" id="VDCV01000003">
    <property type="protein sequence ID" value="KAB5565240.1"/>
    <property type="molecule type" value="Genomic_DNA"/>
</dbReference>
<dbReference type="InterPro" id="IPR046848">
    <property type="entry name" value="E_motif"/>
</dbReference>
<feature type="repeat" description="PPR" evidence="2">
    <location>
        <begin position="296"/>
        <end position="326"/>
    </location>
</feature>
<dbReference type="PROSITE" id="PS51375">
    <property type="entry name" value="PPR"/>
    <property type="match status" value="3"/>
</dbReference>
<dbReference type="Pfam" id="PF20431">
    <property type="entry name" value="E_motif"/>
    <property type="match status" value="1"/>
</dbReference>
<dbReference type="PANTHER" id="PTHR47926">
    <property type="entry name" value="PENTATRICOPEPTIDE REPEAT-CONTAINING PROTEIN"/>
    <property type="match status" value="1"/>
</dbReference>
<dbReference type="InterPro" id="IPR011990">
    <property type="entry name" value="TPR-like_helical_dom_sf"/>
</dbReference>
<reference evidence="5" key="1">
    <citation type="journal article" date="2019" name="Gigascience">
        <title>De novo genome assembly of the endangered Acer yangbiense, a plant species with extremely small populations endemic to Yunnan Province, China.</title>
        <authorList>
            <person name="Yang J."/>
            <person name="Wariss H.M."/>
            <person name="Tao L."/>
            <person name="Zhang R."/>
            <person name="Yun Q."/>
            <person name="Hollingsworth P."/>
            <person name="Dao Z."/>
            <person name="Luo G."/>
            <person name="Guo H."/>
            <person name="Ma Y."/>
            <person name="Sun W."/>
        </authorList>
    </citation>
    <scope>NUCLEOTIDE SEQUENCE [LARGE SCALE GENOMIC DNA]</scope>
    <source>
        <strain evidence="5">cv. br00</strain>
    </source>
</reference>
<dbReference type="InterPro" id="IPR046960">
    <property type="entry name" value="PPR_At4g14850-like_plant"/>
</dbReference>
<dbReference type="AlphaFoldDB" id="A0A5N5NC46"/>
<dbReference type="SUPFAM" id="SSF48452">
    <property type="entry name" value="TPR-like"/>
    <property type="match status" value="1"/>
</dbReference>
<dbReference type="Pfam" id="PF01535">
    <property type="entry name" value="PPR"/>
    <property type="match status" value="2"/>
</dbReference>
<keyword evidence="5" id="KW-1185">Reference proteome</keyword>
<comment type="caution">
    <text evidence="4">The sequence shown here is derived from an EMBL/GenBank/DDBJ whole genome shotgun (WGS) entry which is preliminary data.</text>
</comment>
<feature type="repeat" description="PPR" evidence="2">
    <location>
        <begin position="429"/>
        <end position="463"/>
    </location>
</feature>
<dbReference type="GO" id="GO:0003723">
    <property type="term" value="F:RNA binding"/>
    <property type="evidence" value="ECO:0007669"/>
    <property type="project" value="InterPro"/>
</dbReference>
<dbReference type="Gene3D" id="1.25.40.10">
    <property type="entry name" value="Tetratricopeptide repeat domain"/>
    <property type="match status" value="3"/>
</dbReference>
<dbReference type="FunFam" id="1.25.40.10:FF:000348">
    <property type="entry name" value="Pentatricopeptide repeat-containing protein chloroplastic"/>
    <property type="match status" value="1"/>
</dbReference>
<keyword evidence="1" id="KW-0677">Repeat</keyword>
<dbReference type="NCBIfam" id="TIGR00756">
    <property type="entry name" value="PPR"/>
    <property type="match status" value="3"/>
</dbReference>
<dbReference type="Proteomes" id="UP000326939">
    <property type="component" value="Chromosome 3"/>
</dbReference>
<feature type="signal peptide" evidence="3">
    <location>
        <begin position="1"/>
        <end position="21"/>
    </location>
</feature>
<feature type="chain" id="PRO_5024434317" evidence="3">
    <location>
        <begin position="22"/>
        <end position="657"/>
    </location>
</feature>
<evidence type="ECO:0000313" key="4">
    <source>
        <dbReference type="EMBL" id="KAB5565240.1"/>
    </source>
</evidence>